<feature type="transmembrane region" description="Helical" evidence="8">
    <location>
        <begin position="128"/>
        <end position="148"/>
    </location>
</feature>
<feature type="transmembrane region" description="Helical" evidence="8">
    <location>
        <begin position="228"/>
        <end position="251"/>
    </location>
</feature>
<evidence type="ECO:0000256" key="5">
    <source>
        <dbReference type="ARBA" id="ARBA00023065"/>
    </source>
</evidence>
<keyword evidence="6 8" id="KW-0472">Membrane</keyword>
<dbReference type="Proteomes" id="UP000326907">
    <property type="component" value="Unassembled WGS sequence"/>
</dbReference>
<name>A0A5N5EKD1_9ACTN</name>
<dbReference type="Pfam" id="PF00999">
    <property type="entry name" value="Na_H_Exchanger"/>
    <property type="match status" value="1"/>
</dbReference>
<evidence type="ECO:0000256" key="1">
    <source>
        <dbReference type="ARBA" id="ARBA00004141"/>
    </source>
</evidence>
<evidence type="ECO:0000256" key="3">
    <source>
        <dbReference type="ARBA" id="ARBA00022692"/>
    </source>
</evidence>
<evidence type="ECO:0000256" key="4">
    <source>
        <dbReference type="ARBA" id="ARBA00022989"/>
    </source>
</evidence>
<dbReference type="InterPro" id="IPR038770">
    <property type="entry name" value="Na+/solute_symporter_sf"/>
</dbReference>
<dbReference type="EMBL" id="VYUA01000013">
    <property type="protein sequence ID" value="KAB2591388.1"/>
    <property type="molecule type" value="Genomic_DNA"/>
</dbReference>
<organism evidence="10 11">
    <name type="scientific">Streptomyces arboris</name>
    <dbReference type="NCBI Taxonomy" id="2600619"/>
    <lineage>
        <taxon>Bacteria</taxon>
        <taxon>Bacillati</taxon>
        <taxon>Actinomycetota</taxon>
        <taxon>Actinomycetes</taxon>
        <taxon>Kitasatosporales</taxon>
        <taxon>Streptomycetaceae</taxon>
        <taxon>Streptomyces</taxon>
    </lineage>
</organism>
<reference evidence="10 11" key="1">
    <citation type="submission" date="2019-09" db="EMBL/GenBank/DDBJ databases">
        <authorList>
            <person name="Liu P."/>
        </authorList>
    </citation>
    <scope>NUCLEOTIDE SEQUENCE [LARGE SCALE GENOMIC DNA]</scope>
    <source>
        <strain evidence="10 11">TRM68085</strain>
    </source>
</reference>
<feature type="transmembrane region" description="Helical" evidence="8">
    <location>
        <begin position="160"/>
        <end position="181"/>
    </location>
</feature>
<proteinExistence type="predicted"/>
<dbReference type="InterPro" id="IPR050794">
    <property type="entry name" value="CPA2_transporter"/>
</dbReference>
<feature type="region of interest" description="Disordered" evidence="7">
    <location>
        <begin position="467"/>
        <end position="502"/>
    </location>
</feature>
<feature type="transmembrane region" description="Helical" evidence="8">
    <location>
        <begin position="98"/>
        <end position="116"/>
    </location>
</feature>
<feature type="transmembrane region" description="Helical" evidence="8">
    <location>
        <begin position="443"/>
        <end position="464"/>
    </location>
</feature>
<feature type="domain" description="Cation/H+ exchanger transmembrane" evidence="9">
    <location>
        <begin position="77"/>
        <end position="461"/>
    </location>
</feature>
<dbReference type="GO" id="GO:0016020">
    <property type="term" value="C:membrane"/>
    <property type="evidence" value="ECO:0007669"/>
    <property type="project" value="UniProtKB-SubCell"/>
</dbReference>
<feature type="transmembrane region" description="Helical" evidence="8">
    <location>
        <begin position="378"/>
        <end position="400"/>
    </location>
</feature>
<feature type="transmembrane region" description="Helical" evidence="8">
    <location>
        <begin position="21"/>
        <end position="41"/>
    </location>
</feature>
<gene>
    <name evidence="10" type="ORF">F5983_16450</name>
</gene>
<feature type="compositionally biased region" description="Basic and acidic residues" evidence="7">
    <location>
        <begin position="493"/>
        <end position="502"/>
    </location>
</feature>
<feature type="transmembrane region" description="Helical" evidence="8">
    <location>
        <begin position="193"/>
        <end position="216"/>
    </location>
</feature>
<comment type="caution">
    <text evidence="10">The sequence shown here is derived from an EMBL/GenBank/DDBJ whole genome shotgun (WGS) entry which is preliminary data.</text>
</comment>
<keyword evidence="5" id="KW-0406">Ion transport</keyword>
<keyword evidence="11" id="KW-1185">Reference proteome</keyword>
<evidence type="ECO:0000256" key="7">
    <source>
        <dbReference type="SAM" id="MobiDB-lite"/>
    </source>
</evidence>
<accession>A0A5N5EKD1</accession>
<sequence length="502" mass="50516">MTQPPSRPAGPPAWRGIVYPLLISAAALGVLAAALAFGLGAPEPGGTGGAGGGPPVEGPHVAETVLRVVLALAAVAAAATAGGLVARKLGQPPVIGEIATGLLLGPSFLAGILPGSTELFYPEAAKPLLGVLAQVGLILFMFAVGSEFDASQVRRSGRVVGAVSQGSMIIPFVLGVLSAALVYREFAGGGIGFVPFAIFLGTAMSITAFPVLARIVQESGLARHPLGTMAMTCAAACDVIAWCALATAMAVATAGSVWGAGGTVLLAAAFAALVLIAGRPLVRAADRWADRTGVSSAVRLLALLLLAFSLAWVTDLMGVHSIFGAFLAGMLVPHRPGTALTAVQTRLDSVNRRLLLPLFFVSVGMTVDLTQVTGHAGLLLAGTVAVVTAVVGKLAGTAVTARTAGLPWRMSLGLGVLLNARGVTEIVVLRAGLDAGLINQNAFTVLVVMAVLTTVMTGPALRLLKLSHPPGTGPVPAPDGTASPSATPAKETPAQEKEMEPA</sequence>
<dbReference type="PANTHER" id="PTHR32468">
    <property type="entry name" value="CATION/H + ANTIPORTER"/>
    <property type="match status" value="1"/>
</dbReference>
<dbReference type="GO" id="GO:0015297">
    <property type="term" value="F:antiporter activity"/>
    <property type="evidence" value="ECO:0007669"/>
    <property type="project" value="InterPro"/>
</dbReference>
<dbReference type="RefSeq" id="WP_151510985.1">
    <property type="nucleotide sequence ID" value="NZ_JBMVCA010000004.1"/>
</dbReference>
<keyword evidence="4 8" id="KW-1133">Transmembrane helix</keyword>
<keyword evidence="3 8" id="KW-0812">Transmembrane</keyword>
<protein>
    <submittedName>
        <fullName evidence="10">Sodium:proton antiporter</fullName>
    </submittedName>
</protein>
<dbReference type="InterPro" id="IPR006153">
    <property type="entry name" value="Cation/H_exchanger_TM"/>
</dbReference>
<dbReference type="GO" id="GO:1902600">
    <property type="term" value="P:proton transmembrane transport"/>
    <property type="evidence" value="ECO:0007669"/>
    <property type="project" value="InterPro"/>
</dbReference>
<evidence type="ECO:0000256" key="6">
    <source>
        <dbReference type="ARBA" id="ARBA00023136"/>
    </source>
</evidence>
<comment type="subcellular location">
    <subcellularLocation>
        <location evidence="1">Membrane</location>
        <topology evidence="1">Multi-pass membrane protein</topology>
    </subcellularLocation>
</comment>
<evidence type="ECO:0000256" key="2">
    <source>
        <dbReference type="ARBA" id="ARBA00022448"/>
    </source>
</evidence>
<evidence type="ECO:0000313" key="10">
    <source>
        <dbReference type="EMBL" id="KAB2591388.1"/>
    </source>
</evidence>
<dbReference type="Gene3D" id="1.20.1530.20">
    <property type="match status" value="1"/>
</dbReference>
<dbReference type="AlphaFoldDB" id="A0A5N5EKD1"/>
<feature type="transmembrane region" description="Helical" evidence="8">
    <location>
        <begin position="257"/>
        <end position="276"/>
    </location>
</feature>
<keyword evidence="2" id="KW-0813">Transport</keyword>
<evidence type="ECO:0000256" key="8">
    <source>
        <dbReference type="SAM" id="Phobius"/>
    </source>
</evidence>
<feature type="transmembrane region" description="Helical" evidence="8">
    <location>
        <begin position="65"/>
        <end position="86"/>
    </location>
</feature>
<evidence type="ECO:0000259" key="9">
    <source>
        <dbReference type="Pfam" id="PF00999"/>
    </source>
</evidence>
<evidence type="ECO:0000313" key="11">
    <source>
        <dbReference type="Proteomes" id="UP000326907"/>
    </source>
</evidence>
<dbReference type="PANTHER" id="PTHR32468:SF0">
    <property type="entry name" value="K(+)_H(+) ANTIPORTER 1"/>
    <property type="match status" value="1"/>
</dbReference>